<keyword evidence="4" id="KW-1185">Reference proteome</keyword>
<dbReference type="Pfam" id="PF09811">
    <property type="entry name" value="Yae1_N"/>
    <property type="match status" value="1"/>
</dbReference>
<dbReference type="Proteomes" id="UP000838878">
    <property type="component" value="Chromosome 6"/>
</dbReference>
<dbReference type="InterPro" id="IPR019191">
    <property type="entry name" value="Essential_protein_Yae1_N"/>
</dbReference>
<feature type="non-terminal residue" evidence="3">
    <location>
        <position position="598"/>
    </location>
</feature>
<sequence length="598" mass="68331">MAEETDFNDVLENIFLSENIQCQKSYEEGYKIGCESGNPEGYHLGYHKGAELGRELGYYLGIVSHHLENSASNYSEKIVKQLEKVKDLIDTFPRTNSEEDDILGLAENIRFLSKHLNLLAKYKMNTIGQLHQKLDSTIKFLTPLLPLANCHMVEFFTENHWEKLIPYDLRKYLNDSDMNDVVDQFWRNANGDMVDNNPLSKWIHNTKSHCVILNNNYCISTDQLQELIKSWGGTVKPQVQITEFMTSKKSYEVQTMSNLIASLNSACGATHCVEAGGGKGNLPIALTLYYNMKSLTVDCDQKTIENAEKRVKIIQKQWHAIAKRIQNGSLENISRNINSNIHRFASTFITKDTNFAEIIKQKFPEDSDTDVKLLLTGLHTCGNLGPDSLRIFASQPWTAAVFNVPCCYHHLNESVDDQLYDVFQQYGGDGGCGFPMSEWLRGFNLGRNARMLAAQSIDRVVQQRQLPDTSLLYRALLQVIIKTHLPDLPLSEGKLKGISSKCQNFNDYFKMADDLLKLNMYEIIPETYLTDIQKNMNCQWKKIVIFYLLRLCLAQVIESVILLDRLLFLFENGFEKVYLVKLFDPVLSPRCHSIVAVR</sequence>
<evidence type="ECO:0000313" key="4">
    <source>
        <dbReference type="Proteomes" id="UP000838878"/>
    </source>
</evidence>
<feature type="domain" description="Essential protein Yae1 N-terminal" evidence="1">
    <location>
        <begin position="26"/>
        <end position="63"/>
    </location>
</feature>
<accession>A0A8J9UVB1</accession>
<dbReference type="InterPro" id="IPR052220">
    <property type="entry name" value="METTL25"/>
</dbReference>
<dbReference type="InterPro" id="IPR025714">
    <property type="entry name" value="Methyltranfer_dom"/>
</dbReference>
<gene>
    <name evidence="3" type="ORF">BINO364_LOCUS12195</name>
</gene>
<organism evidence="3 4">
    <name type="scientific">Brenthis ino</name>
    <name type="common">lesser marbled fritillary</name>
    <dbReference type="NCBI Taxonomy" id="405034"/>
    <lineage>
        <taxon>Eukaryota</taxon>
        <taxon>Metazoa</taxon>
        <taxon>Ecdysozoa</taxon>
        <taxon>Arthropoda</taxon>
        <taxon>Hexapoda</taxon>
        <taxon>Insecta</taxon>
        <taxon>Pterygota</taxon>
        <taxon>Neoptera</taxon>
        <taxon>Endopterygota</taxon>
        <taxon>Lepidoptera</taxon>
        <taxon>Glossata</taxon>
        <taxon>Ditrysia</taxon>
        <taxon>Papilionoidea</taxon>
        <taxon>Nymphalidae</taxon>
        <taxon>Heliconiinae</taxon>
        <taxon>Argynnini</taxon>
        <taxon>Brenthis</taxon>
    </lineage>
</organism>
<evidence type="ECO:0000313" key="3">
    <source>
        <dbReference type="EMBL" id="CAH0726768.1"/>
    </source>
</evidence>
<dbReference type="PANTHER" id="PTHR12496">
    <property type="entry name" value="CGI-41 METHYLTRANSFERASE"/>
    <property type="match status" value="1"/>
</dbReference>
<dbReference type="OrthoDB" id="10258156at2759"/>
<feature type="domain" description="Methyltransferase" evidence="2">
    <location>
        <begin position="248"/>
        <end position="413"/>
    </location>
</feature>
<protein>
    <recommendedName>
        <fullName evidence="5">Methyltransferase domain-containing protein</fullName>
    </recommendedName>
</protein>
<reference evidence="3" key="1">
    <citation type="submission" date="2021-12" db="EMBL/GenBank/DDBJ databases">
        <authorList>
            <person name="Martin H S."/>
        </authorList>
    </citation>
    <scope>NUCLEOTIDE SEQUENCE</scope>
</reference>
<dbReference type="PANTHER" id="PTHR12496:SF9">
    <property type="entry name" value="METHYLTRANSFERASE-LIKE PROTEIN 25-RELATED"/>
    <property type="match status" value="1"/>
</dbReference>
<evidence type="ECO:0008006" key="5">
    <source>
        <dbReference type="Google" id="ProtNLM"/>
    </source>
</evidence>
<name>A0A8J9UVB1_9NEOP</name>
<evidence type="ECO:0000259" key="1">
    <source>
        <dbReference type="Pfam" id="PF09811"/>
    </source>
</evidence>
<dbReference type="AlphaFoldDB" id="A0A8J9UVB1"/>
<evidence type="ECO:0000259" key="2">
    <source>
        <dbReference type="Pfam" id="PF13679"/>
    </source>
</evidence>
<proteinExistence type="predicted"/>
<dbReference type="Pfam" id="PF13679">
    <property type="entry name" value="Methyltransf_32"/>
    <property type="match status" value="1"/>
</dbReference>
<dbReference type="EMBL" id="OV170226">
    <property type="protein sequence ID" value="CAH0726768.1"/>
    <property type="molecule type" value="Genomic_DNA"/>
</dbReference>